<evidence type="ECO:0000313" key="1">
    <source>
        <dbReference type="EMBL" id="MET4719894.1"/>
    </source>
</evidence>
<organism evidence="1 2">
    <name type="scientific">Bradyrhizobium japonicum</name>
    <dbReference type="NCBI Taxonomy" id="375"/>
    <lineage>
        <taxon>Bacteria</taxon>
        <taxon>Pseudomonadati</taxon>
        <taxon>Pseudomonadota</taxon>
        <taxon>Alphaproteobacteria</taxon>
        <taxon>Hyphomicrobiales</taxon>
        <taxon>Nitrobacteraceae</taxon>
        <taxon>Bradyrhizobium</taxon>
    </lineage>
</organism>
<sequence length="66" mass="6831">MLNIVLDGCKAELQILQAELDDLLGSNPLDVTAVQDVARRTSAVALNLAAVSFAVLAGRPSGDPVN</sequence>
<protein>
    <submittedName>
        <fullName evidence="1">Uncharacterized protein</fullName>
    </submittedName>
</protein>
<accession>A0ABV2RSL5</accession>
<dbReference type="EMBL" id="JBEPTQ010000002">
    <property type="protein sequence ID" value="MET4719894.1"/>
    <property type="molecule type" value="Genomic_DNA"/>
</dbReference>
<gene>
    <name evidence="1" type="ORF">ABIF63_004000</name>
</gene>
<evidence type="ECO:0000313" key="2">
    <source>
        <dbReference type="Proteomes" id="UP001549291"/>
    </source>
</evidence>
<name>A0ABV2RSL5_BRAJP</name>
<dbReference type="RefSeq" id="WP_038934722.1">
    <property type="nucleotide sequence ID" value="NZ_CP066351.1"/>
</dbReference>
<reference evidence="1 2" key="1">
    <citation type="submission" date="2024-06" db="EMBL/GenBank/DDBJ databases">
        <title>Genomic Encyclopedia of Type Strains, Phase V (KMG-V): Genome sequencing to study the core and pangenomes of soil and plant-associated prokaryotes.</title>
        <authorList>
            <person name="Whitman W."/>
        </authorList>
    </citation>
    <scope>NUCLEOTIDE SEQUENCE [LARGE SCALE GENOMIC DNA]</scope>
    <source>
        <strain evidence="1 2">USDA 160</strain>
    </source>
</reference>
<dbReference type="Proteomes" id="UP001549291">
    <property type="component" value="Unassembled WGS sequence"/>
</dbReference>
<comment type="caution">
    <text evidence="1">The sequence shown here is derived from an EMBL/GenBank/DDBJ whole genome shotgun (WGS) entry which is preliminary data.</text>
</comment>
<keyword evidence="2" id="KW-1185">Reference proteome</keyword>
<proteinExistence type="predicted"/>